<sequence>MVMLLEFMLRVVLLLVPGRMWLLDAIPVGSDPRLFLFPAVPMLLGSDYAGEYWYLLPSFVYIRAGFILCHAGYRFARLSPSSSCSPWFAGIMEHVVGPMLNCWTFDPGVWSLMMDGTPLWMLIMLIAGMALDWLIDPLGRNPEAGFSFGSDAPVCWVSSTGDGWTTALVFGADDPSGGRS</sequence>
<comment type="caution">
    <text evidence="2">The sequence shown here is derived from an EMBL/GenBank/DDBJ whole genome shotgun (WGS) entry which is preliminary data.</text>
</comment>
<organism evidence="2 3">
    <name type="scientific">Nepenthes gracilis</name>
    <name type="common">Slender pitcher plant</name>
    <dbReference type="NCBI Taxonomy" id="150966"/>
    <lineage>
        <taxon>Eukaryota</taxon>
        <taxon>Viridiplantae</taxon>
        <taxon>Streptophyta</taxon>
        <taxon>Embryophyta</taxon>
        <taxon>Tracheophyta</taxon>
        <taxon>Spermatophyta</taxon>
        <taxon>Magnoliopsida</taxon>
        <taxon>eudicotyledons</taxon>
        <taxon>Gunneridae</taxon>
        <taxon>Pentapetalae</taxon>
        <taxon>Caryophyllales</taxon>
        <taxon>Nepenthaceae</taxon>
        <taxon>Nepenthes</taxon>
    </lineage>
</organism>
<protein>
    <submittedName>
        <fullName evidence="2">Uncharacterized protein</fullName>
    </submittedName>
</protein>
<keyword evidence="3" id="KW-1185">Reference proteome</keyword>
<dbReference type="AlphaFoldDB" id="A0AAD3SLB7"/>
<reference evidence="2" key="1">
    <citation type="submission" date="2023-05" db="EMBL/GenBank/DDBJ databases">
        <title>Nepenthes gracilis genome sequencing.</title>
        <authorList>
            <person name="Fukushima K."/>
        </authorList>
    </citation>
    <scope>NUCLEOTIDE SEQUENCE</scope>
    <source>
        <strain evidence="2">SING2019-196</strain>
    </source>
</reference>
<proteinExistence type="predicted"/>
<name>A0AAD3SLB7_NEPGR</name>
<feature type="chain" id="PRO_5042295376" evidence="1">
    <location>
        <begin position="26"/>
        <end position="180"/>
    </location>
</feature>
<accession>A0AAD3SLB7</accession>
<evidence type="ECO:0000313" key="3">
    <source>
        <dbReference type="Proteomes" id="UP001279734"/>
    </source>
</evidence>
<dbReference type="EMBL" id="BSYO01000012">
    <property type="protein sequence ID" value="GMH12850.1"/>
    <property type="molecule type" value="Genomic_DNA"/>
</dbReference>
<feature type="signal peptide" evidence="1">
    <location>
        <begin position="1"/>
        <end position="25"/>
    </location>
</feature>
<evidence type="ECO:0000256" key="1">
    <source>
        <dbReference type="SAM" id="SignalP"/>
    </source>
</evidence>
<keyword evidence="1" id="KW-0732">Signal</keyword>
<gene>
    <name evidence="2" type="ORF">Nepgr_014691</name>
</gene>
<dbReference type="Proteomes" id="UP001279734">
    <property type="component" value="Unassembled WGS sequence"/>
</dbReference>
<evidence type="ECO:0000313" key="2">
    <source>
        <dbReference type="EMBL" id="GMH12850.1"/>
    </source>
</evidence>